<keyword evidence="1" id="KW-1133">Transmembrane helix</keyword>
<accession>A0A8D6T0F8</accession>
<gene>
    <name evidence="2" type="ORF">MLAUSG7_1089</name>
</gene>
<organism evidence="2 3">
    <name type="scientific">Methanocaldococcus lauensis</name>
    <dbReference type="NCBI Taxonomy" id="2546128"/>
    <lineage>
        <taxon>Archaea</taxon>
        <taxon>Methanobacteriati</taxon>
        <taxon>Methanobacteriota</taxon>
        <taxon>Methanomada group</taxon>
        <taxon>Methanococci</taxon>
        <taxon>Methanococcales</taxon>
        <taxon>Methanocaldococcaceae</taxon>
        <taxon>Methanocaldococcus</taxon>
    </lineage>
</organism>
<keyword evidence="3" id="KW-1185">Reference proteome</keyword>
<name>A0A8D6T0F8_9EURY</name>
<evidence type="ECO:0000313" key="3">
    <source>
        <dbReference type="Proteomes" id="UP000679213"/>
    </source>
</evidence>
<sequence>MTVSRNGTPEGKGRGEKMVDWLKSKKAMSPILALLIVLGVTIVVGAVFYAWGSGMFESSQEKTKSALEGTTSTIAYDAGAIGVSVPKEIDVEGDLDLGDTLQSSWGDYPGASKYVLNALAKDSNWGTLYDERIIVPVPITIENYYDSALTNVKIQTEGAKEIAALQLKKTTITDAAGNSYDAYVLCDKDGNEFTGIINRTGIYPGATWVGDDGKNYSSIKYIFALPSVTKINAIIDSKDLSVTDAKEWGDSTHRQSMRLYAGGFNNFYYACAVNGTKFIGWNTGWAFNKYNNPTDAYFFTNEYNVGTLQPGQKVTKEIFFLFGASMGFKIGEDMEETVNIPVKVVSDEGVYKQVDVKITLHDR</sequence>
<feature type="transmembrane region" description="Helical" evidence="1">
    <location>
        <begin position="31"/>
        <end position="51"/>
    </location>
</feature>
<dbReference type="InterPro" id="IPR013373">
    <property type="entry name" value="Flagellin/pilin_N_arc"/>
</dbReference>
<dbReference type="EMBL" id="LR792632">
    <property type="protein sequence ID" value="CAB3289167.1"/>
    <property type="molecule type" value="Genomic_DNA"/>
</dbReference>
<protein>
    <submittedName>
        <fullName evidence="2">Uncharacterized protein</fullName>
    </submittedName>
</protein>
<keyword evidence="1" id="KW-0812">Transmembrane</keyword>
<keyword evidence="1" id="KW-0472">Membrane</keyword>
<dbReference type="KEGG" id="mesg:MLAUSG7_1089"/>
<dbReference type="AlphaFoldDB" id="A0A8D6T0F8"/>
<dbReference type="NCBIfam" id="TIGR02537">
    <property type="entry name" value="arch_flag_Nterm"/>
    <property type="match status" value="1"/>
</dbReference>
<reference evidence="2 3" key="1">
    <citation type="submission" date="2020-04" db="EMBL/GenBank/DDBJ databases">
        <authorList>
            <consortium name="Genoscope - CEA"/>
            <person name="William W."/>
        </authorList>
    </citation>
    <scope>NUCLEOTIDE SEQUENCE [LARGE SCALE GENOMIC DNA]</scope>
    <source>
        <strain evidence="2 3">SG7</strain>
    </source>
</reference>
<evidence type="ECO:0000313" key="2">
    <source>
        <dbReference type="EMBL" id="CAB3289167.1"/>
    </source>
</evidence>
<dbReference type="Proteomes" id="UP000679213">
    <property type="component" value="Chromosome I"/>
</dbReference>
<evidence type="ECO:0000256" key="1">
    <source>
        <dbReference type="SAM" id="Phobius"/>
    </source>
</evidence>
<proteinExistence type="predicted"/>